<feature type="transmembrane region" description="Helical" evidence="8">
    <location>
        <begin position="89"/>
        <end position="107"/>
    </location>
</feature>
<evidence type="ECO:0000256" key="5">
    <source>
        <dbReference type="ARBA" id="ARBA00022692"/>
    </source>
</evidence>
<dbReference type="CDD" id="cd13962">
    <property type="entry name" value="PT_UbiA_UBIAD1"/>
    <property type="match status" value="1"/>
</dbReference>
<dbReference type="InterPro" id="IPR000537">
    <property type="entry name" value="UbiA_prenyltransferase"/>
</dbReference>
<dbReference type="GO" id="GO:0016020">
    <property type="term" value="C:membrane"/>
    <property type="evidence" value="ECO:0007669"/>
    <property type="project" value="UniProtKB-SubCell"/>
</dbReference>
<feature type="transmembrane region" description="Helical" evidence="8">
    <location>
        <begin position="288"/>
        <end position="312"/>
    </location>
</feature>
<evidence type="ECO:0000256" key="8">
    <source>
        <dbReference type="SAM" id="Phobius"/>
    </source>
</evidence>
<dbReference type="PANTHER" id="PTHR13929">
    <property type="entry name" value="1,4-DIHYDROXY-2-NAPHTHOATE OCTAPRENYLTRANSFERASE"/>
    <property type="match status" value="1"/>
</dbReference>
<comment type="caution">
    <text evidence="9">The sequence shown here is derived from an EMBL/GenBank/DDBJ whole genome shotgun (WGS) entry which is preliminary data.</text>
</comment>
<evidence type="ECO:0000256" key="4">
    <source>
        <dbReference type="ARBA" id="ARBA00022679"/>
    </source>
</evidence>
<comment type="pathway">
    <text evidence="2">Quinol/quinone metabolism; menaquinone biosynthesis.</text>
</comment>
<evidence type="ECO:0000256" key="6">
    <source>
        <dbReference type="ARBA" id="ARBA00022989"/>
    </source>
</evidence>
<comment type="subcellular location">
    <subcellularLocation>
        <location evidence="1">Membrane</location>
        <topology evidence="1">Multi-pass membrane protein</topology>
    </subcellularLocation>
</comment>
<dbReference type="AlphaFoldDB" id="A0A511AQQ9"/>
<sequence length="313" mass="35031">MNISVFLKLVEIQTKIASLFPFLLGVLFSAYYFSEFHLGNTLLFFVAMLLFDMTTTAINNLMDFKKAKDDNYRRNTNIIGQSGISEKSVVYLILFMLTLSTVLGILLVFQTSILLLAIGAVSFGIGIFYTYGPIPISRTPLGEILSGLTMGFGIFFISVLINDVDHNLIDITFSGAQFLLSGNVLDIFAVFFVSLPTVFLIANIMLANNTCDLKEDIANHRFTLPFYIGKEKAVQLFNLLMYLCYIVIVLSVILGYLHPVMLGVLLTFPLVKKNLDTYNEKQVKQETFVVAIKNIVLFSSAEVLLLIFSLLLK</sequence>
<organism evidence="9 10">
    <name type="scientific">Alkalibacterium kapii</name>
    <dbReference type="NCBI Taxonomy" id="426704"/>
    <lineage>
        <taxon>Bacteria</taxon>
        <taxon>Bacillati</taxon>
        <taxon>Bacillota</taxon>
        <taxon>Bacilli</taxon>
        <taxon>Lactobacillales</taxon>
        <taxon>Carnobacteriaceae</taxon>
        <taxon>Alkalibacterium</taxon>
    </lineage>
</organism>
<accession>A0A511AQQ9</accession>
<dbReference type="EMBL" id="BJUY01000001">
    <property type="protein sequence ID" value="GEK90540.1"/>
    <property type="molecule type" value="Genomic_DNA"/>
</dbReference>
<dbReference type="Gene3D" id="1.10.357.140">
    <property type="entry name" value="UbiA prenyltransferase"/>
    <property type="match status" value="1"/>
</dbReference>
<dbReference type="Pfam" id="PF01040">
    <property type="entry name" value="UbiA"/>
    <property type="match status" value="1"/>
</dbReference>
<dbReference type="UniPathway" id="UPA00079"/>
<proteinExistence type="predicted"/>
<feature type="transmembrane region" description="Helical" evidence="8">
    <location>
        <begin position="113"/>
        <end position="132"/>
    </location>
</feature>
<keyword evidence="7 8" id="KW-0472">Membrane</keyword>
<evidence type="ECO:0000256" key="2">
    <source>
        <dbReference type="ARBA" id="ARBA00004863"/>
    </source>
</evidence>
<keyword evidence="10" id="KW-1185">Reference proteome</keyword>
<keyword evidence="5 8" id="KW-0812">Transmembrane</keyword>
<dbReference type="GO" id="GO:0042371">
    <property type="term" value="P:vitamin K biosynthetic process"/>
    <property type="evidence" value="ECO:0007669"/>
    <property type="project" value="TreeGrafter"/>
</dbReference>
<reference evidence="9 10" key="1">
    <citation type="submission" date="2019-07" db="EMBL/GenBank/DDBJ databases">
        <title>Whole genome shotgun sequence of Alkalibacterium kapii NBRC 103247.</title>
        <authorList>
            <person name="Hosoyama A."/>
            <person name="Uohara A."/>
            <person name="Ohji S."/>
            <person name="Ichikawa N."/>
        </authorList>
    </citation>
    <scope>NUCLEOTIDE SEQUENCE [LARGE SCALE GENOMIC DNA]</scope>
    <source>
        <strain evidence="9 10">NBRC 103247</strain>
    </source>
</reference>
<evidence type="ECO:0000313" key="10">
    <source>
        <dbReference type="Proteomes" id="UP000321662"/>
    </source>
</evidence>
<keyword evidence="4 9" id="KW-0808">Transferase</keyword>
<evidence type="ECO:0000256" key="3">
    <source>
        <dbReference type="ARBA" id="ARBA00022428"/>
    </source>
</evidence>
<dbReference type="OrthoDB" id="9767568at2"/>
<dbReference type="NCBIfam" id="NF009926">
    <property type="entry name" value="PRK13387.1"/>
    <property type="match status" value="1"/>
</dbReference>
<feature type="transmembrane region" description="Helical" evidence="8">
    <location>
        <begin position="239"/>
        <end position="268"/>
    </location>
</feature>
<gene>
    <name evidence="9" type="ORF">AKA01nite_01620</name>
</gene>
<dbReference type="RefSeq" id="WP_146922817.1">
    <property type="nucleotide sequence ID" value="NZ_BJUY01000001.1"/>
</dbReference>
<dbReference type="InterPro" id="IPR026046">
    <property type="entry name" value="UBIAD1"/>
</dbReference>
<keyword evidence="6 8" id="KW-1133">Transmembrane helix</keyword>
<feature type="transmembrane region" description="Helical" evidence="8">
    <location>
        <begin position="184"/>
        <end position="206"/>
    </location>
</feature>
<dbReference type="PANTHER" id="PTHR13929:SF0">
    <property type="entry name" value="UBIA PRENYLTRANSFERASE DOMAIN-CONTAINING PROTEIN 1"/>
    <property type="match status" value="1"/>
</dbReference>
<dbReference type="Proteomes" id="UP000321662">
    <property type="component" value="Unassembled WGS sequence"/>
</dbReference>
<feature type="transmembrane region" description="Helical" evidence="8">
    <location>
        <begin position="144"/>
        <end position="164"/>
    </location>
</feature>
<dbReference type="PIRSF" id="PIRSF005355">
    <property type="entry name" value="UBIAD1"/>
    <property type="match status" value="1"/>
</dbReference>
<dbReference type="GO" id="GO:0009234">
    <property type="term" value="P:menaquinone biosynthetic process"/>
    <property type="evidence" value="ECO:0007669"/>
    <property type="project" value="UniProtKB-UniPathway"/>
</dbReference>
<dbReference type="InterPro" id="IPR044878">
    <property type="entry name" value="UbiA_sf"/>
</dbReference>
<dbReference type="NCBIfam" id="NF004752">
    <property type="entry name" value="PRK06080.1-4"/>
    <property type="match status" value="1"/>
</dbReference>
<feature type="transmembrane region" description="Helical" evidence="8">
    <location>
        <begin position="12"/>
        <end position="32"/>
    </location>
</feature>
<evidence type="ECO:0000313" key="9">
    <source>
        <dbReference type="EMBL" id="GEK90540.1"/>
    </source>
</evidence>
<evidence type="ECO:0000256" key="7">
    <source>
        <dbReference type="ARBA" id="ARBA00023136"/>
    </source>
</evidence>
<evidence type="ECO:0000256" key="1">
    <source>
        <dbReference type="ARBA" id="ARBA00004141"/>
    </source>
</evidence>
<name>A0A511AQQ9_9LACT</name>
<feature type="transmembrane region" description="Helical" evidence="8">
    <location>
        <begin position="38"/>
        <end position="58"/>
    </location>
</feature>
<keyword evidence="3" id="KW-0474">Menaquinone biosynthesis</keyword>
<protein>
    <submittedName>
        <fullName evidence="9">1,4-dihydroxy-2-naphthoate octaprenyltransferase</fullName>
    </submittedName>
</protein>
<dbReference type="GO" id="GO:0004659">
    <property type="term" value="F:prenyltransferase activity"/>
    <property type="evidence" value="ECO:0007669"/>
    <property type="project" value="InterPro"/>
</dbReference>